<keyword evidence="2" id="KW-1185">Reference proteome</keyword>
<keyword evidence="1" id="KW-0378">Hydrolase</keyword>
<sequence>MDKVLNFHQGRLPLLISMPHAGLKLTSAVQDGLVDQARSLPDTDWHIPRLYQFAQALGASVVAAEYSRFVIDLNRPDDDQPLYAGATTGLYPATLFEGEPLFKPGQVPSAEERAGYLEQIWRPYHDTIKAELARLRAQFGYALLWDAHSIRSHIPHLFEGKLPDFNLGTFNGASCDAQLAERLKAVCSEAADYSHVLNGRFKGGHITRHYGGPAQDIHAVQLELAQSTYMEEVEPFAYREDLARPTQVVLQQLLETMLAWGRARYLR</sequence>
<dbReference type="EMBL" id="JAVDTH010000010">
    <property type="protein sequence ID" value="MDR6712625.1"/>
    <property type="molecule type" value="Genomic_DNA"/>
</dbReference>
<gene>
    <name evidence="1" type="ORF">J2W83_002226</name>
</gene>
<dbReference type="EC" id="3.5.3.8" evidence="1"/>
<accession>A0ACC6K2G4</accession>
<protein>
    <submittedName>
        <fullName evidence="1">Formiminoglutamase</fullName>
        <ecNumber evidence="1">3.5.3.8</ecNumber>
    </submittedName>
</protein>
<dbReference type="Proteomes" id="UP001259587">
    <property type="component" value="Unassembled WGS sequence"/>
</dbReference>
<name>A0ACC6K2G4_9PSED</name>
<organism evidence="1 2">
    <name type="scientific">Pseudomonas hunanensis</name>
    <dbReference type="NCBI Taxonomy" id="1247546"/>
    <lineage>
        <taxon>Bacteria</taxon>
        <taxon>Pseudomonadati</taxon>
        <taxon>Pseudomonadota</taxon>
        <taxon>Gammaproteobacteria</taxon>
        <taxon>Pseudomonadales</taxon>
        <taxon>Pseudomonadaceae</taxon>
        <taxon>Pseudomonas</taxon>
    </lineage>
</organism>
<proteinExistence type="predicted"/>
<evidence type="ECO:0000313" key="2">
    <source>
        <dbReference type="Proteomes" id="UP001259587"/>
    </source>
</evidence>
<evidence type="ECO:0000313" key="1">
    <source>
        <dbReference type="EMBL" id="MDR6712625.1"/>
    </source>
</evidence>
<reference evidence="1" key="1">
    <citation type="submission" date="2023-07" db="EMBL/GenBank/DDBJ databases">
        <title>Sorghum-associated microbial communities from plants grown in Nebraska, USA.</title>
        <authorList>
            <person name="Schachtman D."/>
        </authorList>
    </citation>
    <scope>NUCLEOTIDE SEQUENCE</scope>
    <source>
        <strain evidence="1">BE56</strain>
    </source>
</reference>
<comment type="caution">
    <text evidence="1">The sequence shown here is derived from an EMBL/GenBank/DDBJ whole genome shotgun (WGS) entry which is preliminary data.</text>
</comment>